<dbReference type="GO" id="GO:0030435">
    <property type="term" value="P:sporulation resulting in formation of a cellular spore"/>
    <property type="evidence" value="ECO:0007669"/>
    <property type="project" value="InterPro"/>
</dbReference>
<dbReference type="Proteomes" id="UP000739538">
    <property type="component" value="Unassembled WGS sequence"/>
</dbReference>
<dbReference type="EMBL" id="JAGQHS010000181">
    <property type="protein sequence ID" value="MCA9758520.1"/>
    <property type="molecule type" value="Genomic_DNA"/>
</dbReference>
<evidence type="ECO:0000313" key="2">
    <source>
        <dbReference type="EMBL" id="MCA9758520.1"/>
    </source>
</evidence>
<feature type="region of interest" description="Disordered" evidence="1">
    <location>
        <begin position="78"/>
        <end position="99"/>
    </location>
</feature>
<proteinExistence type="predicted"/>
<sequence>MLANVTKVNVILESDPKVKATVSIQMDGVFLVRGIEVIGPDGDLRVKFPDTASSTFEDPSRKVHEHLTELILAEYHKKVAEESGQDRSPDRSEGDRAEP</sequence>
<protein>
    <submittedName>
        <fullName evidence="2">Septation protein SpoVG family protein</fullName>
    </submittedName>
</protein>
<dbReference type="AlphaFoldDB" id="A0A956NJX3"/>
<evidence type="ECO:0000313" key="3">
    <source>
        <dbReference type="Proteomes" id="UP000739538"/>
    </source>
</evidence>
<name>A0A956NJX3_UNCEI</name>
<dbReference type="InterPro" id="IPR036751">
    <property type="entry name" value="SpoVG_sf"/>
</dbReference>
<reference evidence="2" key="2">
    <citation type="journal article" date="2021" name="Microbiome">
        <title>Successional dynamics and alternative stable states in a saline activated sludge microbial community over 9 years.</title>
        <authorList>
            <person name="Wang Y."/>
            <person name="Ye J."/>
            <person name="Ju F."/>
            <person name="Liu L."/>
            <person name="Boyd J.A."/>
            <person name="Deng Y."/>
            <person name="Parks D.H."/>
            <person name="Jiang X."/>
            <person name="Yin X."/>
            <person name="Woodcroft B.J."/>
            <person name="Tyson G.W."/>
            <person name="Hugenholtz P."/>
            <person name="Polz M.F."/>
            <person name="Zhang T."/>
        </authorList>
    </citation>
    <scope>NUCLEOTIDE SEQUENCE</scope>
    <source>
        <strain evidence="2">HKST-UBA02</strain>
    </source>
</reference>
<comment type="caution">
    <text evidence="2">The sequence shown here is derived from an EMBL/GenBank/DDBJ whole genome shotgun (WGS) entry which is preliminary data.</text>
</comment>
<gene>
    <name evidence="2" type="ORF">KDA27_22175</name>
</gene>
<reference evidence="2" key="1">
    <citation type="submission" date="2020-04" db="EMBL/GenBank/DDBJ databases">
        <authorList>
            <person name="Zhang T."/>
        </authorList>
    </citation>
    <scope>NUCLEOTIDE SEQUENCE</scope>
    <source>
        <strain evidence="2">HKST-UBA02</strain>
    </source>
</reference>
<evidence type="ECO:0000256" key="1">
    <source>
        <dbReference type="SAM" id="MobiDB-lite"/>
    </source>
</evidence>
<organism evidence="2 3">
    <name type="scientific">Eiseniibacteriota bacterium</name>
    <dbReference type="NCBI Taxonomy" id="2212470"/>
    <lineage>
        <taxon>Bacteria</taxon>
        <taxon>Candidatus Eiseniibacteriota</taxon>
    </lineage>
</organism>
<dbReference type="Gene3D" id="3.30.1120.40">
    <property type="entry name" value="Stage V sporulation protein G"/>
    <property type="match status" value="1"/>
</dbReference>
<accession>A0A956NJX3</accession>
<dbReference type="SUPFAM" id="SSF160537">
    <property type="entry name" value="SpoVG-like"/>
    <property type="match status" value="1"/>
</dbReference>